<keyword evidence="2" id="KW-1185">Reference proteome</keyword>
<dbReference type="Proteomes" id="UP000005938">
    <property type="component" value="Unassembled WGS sequence"/>
</dbReference>
<dbReference type="eggNOG" id="ENOG502ZA4I">
    <property type="taxonomic scope" value="Bacteria"/>
</dbReference>
<evidence type="ECO:0000313" key="2">
    <source>
        <dbReference type="Proteomes" id="UP000005938"/>
    </source>
</evidence>
<accession>I0WJK7</accession>
<dbReference type="AlphaFoldDB" id="I0WJK7"/>
<dbReference type="PATRIC" id="fig|946077.3.peg.222"/>
<name>I0WJK7_9FLAO</name>
<comment type="caution">
    <text evidence="1">The sequence shown here is derived from an EMBL/GenBank/DDBJ whole genome shotgun (WGS) entry which is preliminary data.</text>
</comment>
<evidence type="ECO:0000313" key="1">
    <source>
        <dbReference type="EMBL" id="EID76573.1"/>
    </source>
</evidence>
<dbReference type="OrthoDB" id="1100725at2"/>
<gene>
    <name evidence="1" type="ORF">W5A_01080</name>
</gene>
<proteinExistence type="predicted"/>
<sequence length="230" mass="26510">MKKKLESDLISIAHRILKLKGKEDINALQQEVKVLYERLTILKFVEEHFGQAQPTIGKSDVVTKFEEIAQQVISGNKDVPENNPHEEDIVVPLMDTINEMVIEMPETETLDDILSEILPEPVFEKKSEETLVQDSHTRKEVHVDSKLISLNDKLKPGIHVGLNDRIAFVKHLFDGSDVDYNRVLSQLNTLRTYDEAVSFLSDMVKPDYNHWAGKEEYESRFLTIIEHKFN</sequence>
<dbReference type="EMBL" id="AJJU01000002">
    <property type="protein sequence ID" value="EID76573.1"/>
    <property type="molecule type" value="Genomic_DNA"/>
</dbReference>
<dbReference type="RefSeq" id="WP_008236525.1">
    <property type="nucleotide sequence ID" value="NZ_AJJU01000002.1"/>
</dbReference>
<dbReference type="STRING" id="946077.W5A_01080"/>
<protein>
    <submittedName>
        <fullName evidence="1">Uncharacterized protein</fullName>
    </submittedName>
</protein>
<organism evidence="1 2">
    <name type="scientific">Imtechella halotolerans K1</name>
    <dbReference type="NCBI Taxonomy" id="946077"/>
    <lineage>
        <taxon>Bacteria</taxon>
        <taxon>Pseudomonadati</taxon>
        <taxon>Bacteroidota</taxon>
        <taxon>Flavobacteriia</taxon>
        <taxon>Flavobacteriales</taxon>
        <taxon>Flavobacteriaceae</taxon>
        <taxon>Imtechella</taxon>
    </lineage>
</organism>
<reference evidence="1 2" key="1">
    <citation type="journal article" date="2012" name="J. Bacteriol.">
        <title>Genome Sequence of the Halotolerant Bacterium Imtechella halotolerans K1T.</title>
        <authorList>
            <person name="Kumar S."/>
            <person name="Vikram S."/>
            <person name="Subramanian S."/>
            <person name="Raghava G.P."/>
            <person name="Pinnaka A.K."/>
        </authorList>
    </citation>
    <scope>NUCLEOTIDE SEQUENCE [LARGE SCALE GENOMIC DNA]</scope>
    <source>
        <strain evidence="1 2">K1</strain>
    </source>
</reference>